<evidence type="ECO:0000256" key="6">
    <source>
        <dbReference type="SAM" id="SignalP"/>
    </source>
</evidence>
<accession>A0A5D0NXF4</accession>
<dbReference type="AlphaFoldDB" id="A0A5D0NXF4"/>
<evidence type="ECO:0000256" key="1">
    <source>
        <dbReference type="ARBA" id="ARBA00022512"/>
    </source>
</evidence>
<feature type="chain" id="PRO_5022993700" evidence="6">
    <location>
        <begin position="33"/>
        <end position="620"/>
    </location>
</feature>
<evidence type="ECO:0000256" key="5">
    <source>
        <dbReference type="SAM" id="Phobius"/>
    </source>
</evidence>
<sequence length="620" mass="58568">MRTWAKSTSRAAVLAAGVVALGVSALPANAFADTTDGSGSVLGGNQVNAPISAPVDASGNGAAVLGKSLAGSGGGAKVRQNGGGGGQQTAGTFGVGSGNQVNAPVNAPVNACGNSAAVIGSAVAGCQGGAKVADGGGQKTDGTGGVISGNQVNAPISAPVDACGNAAAVIGVAGAGCKGGSVVKGGGAGSGQSTSGVFGTGSGNQVNAPISLPADVCGNAVGNAAAACEGGASTGSGGGSGAPTAPGGQTTDGTFGVLAGNQGNAPVEAPAEVCGNAAAVVGQAAALCTGGAHTHGGHGGDQHTSGVDGVLAGNQGGAPVTAPADVCGNAAAVVGVAAPLCVDDPYQNPTQDPYDNPYRRTSGVVDGSLQNVALIDTVAALKSVDRQEPTAVSLLDTGSPKQVGNPLPKNGPLTMNGVVLQKDALGEAVGGLSAGQGRAARLTGGTPGTNGLPKPGGLIDSPFGILPKKLSDVGGAGGRQAAGGTSGLPKVDGLVKKGALSKGAVPKGALPKSGGATRAGLPKGHLQDGAQPKGTDLGALLAAKRHVPGVPSGEALPAKPVVPATTEIGPIKKVSAVEPIEKRHGSSWTVAAAGMVAFMAGALTLVRRTPAHRSASVRRR</sequence>
<keyword evidence="6" id="KW-0732">Signal</keyword>
<feature type="compositionally biased region" description="Gly residues" evidence="4">
    <location>
        <begin position="474"/>
        <end position="486"/>
    </location>
</feature>
<feature type="domain" description="Chaplin" evidence="7">
    <location>
        <begin position="197"/>
        <end position="237"/>
    </location>
</feature>
<evidence type="ECO:0000259" key="7">
    <source>
        <dbReference type="PROSITE" id="PS51884"/>
    </source>
</evidence>
<keyword evidence="5" id="KW-0472">Membrane</keyword>
<protein>
    <submittedName>
        <fullName evidence="8">Chaplin</fullName>
    </submittedName>
</protein>
<keyword evidence="2" id="KW-0130">Cell adhesion</keyword>
<feature type="domain" description="Chaplin" evidence="7">
    <location>
        <begin position="307"/>
        <end position="347"/>
    </location>
</feature>
<dbReference type="EMBL" id="VSFG01000001">
    <property type="protein sequence ID" value="TYB48844.1"/>
    <property type="molecule type" value="Genomic_DNA"/>
</dbReference>
<organism evidence="8 9">
    <name type="scientific">Actinomadura chibensis</name>
    <dbReference type="NCBI Taxonomy" id="392828"/>
    <lineage>
        <taxon>Bacteria</taxon>
        <taxon>Bacillati</taxon>
        <taxon>Actinomycetota</taxon>
        <taxon>Actinomycetes</taxon>
        <taxon>Streptosporangiales</taxon>
        <taxon>Thermomonosporaceae</taxon>
        <taxon>Actinomadura</taxon>
    </lineage>
</organism>
<keyword evidence="3" id="KW-0034">Amyloid</keyword>
<feature type="region of interest" description="Disordered" evidence="4">
    <location>
        <begin position="232"/>
        <end position="255"/>
    </location>
</feature>
<dbReference type="InterPro" id="IPR005528">
    <property type="entry name" value="ChpA-H"/>
</dbReference>
<dbReference type="Pfam" id="PF03777">
    <property type="entry name" value="ChpA-C"/>
    <property type="match status" value="4"/>
</dbReference>
<dbReference type="Proteomes" id="UP000323380">
    <property type="component" value="Unassembled WGS sequence"/>
</dbReference>
<evidence type="ECO:0000313" key="9">
    <source>
        <dbReference type="Proteomes" id="UP000323380"/>
    </source>
</evidence>
<reference evidence="8 9" key="1">
    <citation type="submission" date="2019-08" db="EMBL/GenBank/DDBJ databases">
        <title>Actinomadura sp. nov. CYP1-5 isolated from mountain soil.</title>
        <authorList>
            <person name="Songsumanus A."/>
            <person name="Kuncharoen N."/>
            <person name="Kudo T."/>
            <person name="Yuki M."/>
            <person name="Igarashi Y."/>
            <person name="Tanasupawat S."/>
        </authorList>
    </citation>
    <scope>NUCLEOTIDE SEQUENCE [LARGE SCALE GENOMIC DNA]</scope>
    <source>
        <strain evidence="8 9">JCM 14158</strain>
    </source>
</reference>
<gene>
    <name evidence="8" type="ORF">FXF69_06725</name>
</gene>
<dbReference type="STRING" id="1220554.GCA_001552135_04882"/>
<feature type="domain" description="Chaplin" evidence="7">
    <location>
        <begin position="92"/>
        <end position="132"/>
    </location>
</feature>
<comment type="caution">
    <text evidence="8">The sequence shown here is derived from an EMBL/GenBank/DDBJ whole genome shotgun (WGS) entry which is preliminary data.</text>
</comment>
<keyword evidence="5" id="KW-0812">Transmembrane</keyword>
<dbReference type="RefSeq" id="WP_083981061.1">
    <property type="nucleotide sequence ID" value="NZ_VSFG01000001.1"/>
</dbReference>
<proteinExistence type="predicted"/>
<keyword evidence="9" id="KW-1185">Reference proteome</keyword>
<feature type="region of interest" description="Disordered" evidence="4">
    <location>
        <begin position="434"/>
        <end position="490"/>
    </location>
</feature>
<keyword evidence="5" id="KW-1133">Transmembrane helix</keyword>
<evidence type="ECO:0000313" key="8">
    <source>
        <dbReference type="EMBL" id="TYB48844.1"/>
    </source>
</evidence>
<feature type="domain" description="Chaplin" evidence="7">
    <location>
        <begin position="38"/>
        <end position="78"/>
    </location>
</feature>
<feature type="domain" description="Chaplin" evidence="7">
    <location>
        <begin position="254"/>
        <end position="294"/>
    </location>
</feature>
<dbReference type="GO" id="GO:0007155">
    <property type="term" value="P:cell adhesion"/>
    <property type="evidence" value="ECO:0007669"/>
    <property type="project" value="UniProtKB-KW"/>
</dbReference>
<feature type="transmembrane region" description="Helical" evidence="5">
    <location>
        <begin position="588"/>
        <end position="606"/>
    </location>
</feature>
<feature type="compositionally biased region" description="Low complexity" evidence="4">
    <location>
        <begin position="449"/>
        <end position="458"/>
    </location>
</feature>
<evidence type="ECO:0000256" key="2">
    <source>
        <dbReference type="ARBA" id="ARBA00022889"/>
    </source>
</evidence>
<evidence type="ECO:0000256" key="4">
    <source>
        <dbReference type="SAM" id="MobiDB-lite"/>
    </source>
</evidence>
<keyword evidence="1" id="KW-0964">Secreted</keyword>
<feature type="signal peptide" evidence="6">
    <location>
        <begin position="1"/>
        <end position="32"/>
    </location>
</feature>
<feature type="region of interest" description="Disordered" evidence="4">
    <location>
        <begin position="504"/>
        <end position="534"/>
    </location>
</feature>
<feature type="compositionally biased region" description="Low complexity" evidence="4">
    <location>
        <begin position="242"/>
        <end position="254"/>
    </location>
</feature>
<feature type="domain" description="Chaplin" evidence="7">
    <location>
        <begin position="143"/>
        <end position="183"/>
    </location>
</feature>
<feature type="compositionally biased region" description="Gly residues" evidence="4">
    <location>
        <begin position="232"/>
        <end position="241"/>
    </location>
</feature>
<keyword evidence="1" id="KW-0134">Cell wall</keyword>
<dbReference type="PROSITE" id="PS51884">
    <property type="entry name" value="CHAPLIN"/>
    <property type="match status" value="6"/>
</dbReference>
<name>A0A5D0NXF4_9ACTN</name>
<evidence type="ECO:0000256" key="3">
    <source>
        <dbReference type="ARBA" id="ARBA00023087"/>
    </source>
</evidence>